<name>A0A8X6WIV3_TRICX</name>
<evidence type="ECO:0000313" key="1">
    <source>
        <dbReference type="EMBL" id="GFY35114.1"/>
    </source>
</evidence>
<comment type="caution">
    <text evidence="1">The sequence shown here is derived from an EMBL/GenBank/DDBJ whole genome shotgun (WGS) entry which is preliminary data.</text>
</comment>
<sequence length="177" mass="19836">MVVWKGKCELKSSTSLDRDSKFASNLVILFHGQVTRTILGAVAPFSRLPHYAREGVQLRCRPLHLTVVSDYFLAVDSLRVGDAPTSAGEGFLFCGEVTDPRQDGQGRESPLFLKALDCFGVKEIEFPRTATAGSDVVQSGRPIFDDFFQHLWPYIGNKTADVVFQMVKRLWLIRIDQ</sequence>
<gene>
    <name evidence="1" type="ORF">TNCV_5044891</name>
</gene>
<protein>
    <submittedName>
        <fullName evidence="1">Uncharacterized protein</fullName>
    </submittedName>
</protein>
<accession>A0A8X6WIV3</accession>
<evidence type="ECO:0000313" key="2">
    <source>
        <dbReference type="Proteomes" id="UP000887159"/>
    </source>
</evidence>
<organism evidence="1 2">
    <name type="scientific">Trichonephila clavipes</name>
    <name type="common">Golden silk orbweaver</name>
    <name type="synonym">Nephila clavipes</name>
    <dbReference type="NCBI Taxonomy" id="2585209"/>
    <lineage>
        <taxon>Eukaryota</taxon>
        <taxon>Metazoa</taxon>
        <taxon>Ecdysozoa</taxon>
        <taxon>Arthropoda</taxon>
        <taxon>Chelicerata</taxon>
        <taxon>Arachnida</taxon>
        <taxon>Araneae</taxon>
        <taxon>Araneomorphae</taxon>
        <taxon>Entelegynae</taxon>
        <taxon>Araneoidea</taxon>
        <taxon>Nephilidae</taxon>
        <taxon>Trichonephila</taxon>
    </lineage>
</organism>
<dbReference type="AlphaFoldDB" id="A0A8X6WIV3"/>
<dbReference type="Proteomes" id="UP000887159">
    <property type="component" value="Unassembled WGS sequence"/>
</dbReference>
<proteinExistence type="predicted"/>
<dbReference type="EMBL" id="BMAU01021430">
    <property type="protein sequence ID" value="GFY35114.1"/>
    <property type="molecule type" value="Genomic_DNA"/>
</dbReference>
<keyword evidence="2" id="KW-1185">Reference proteome</keyword>
<reference evidence="1" key="1">
    <citation type="submission" date="2020-08" db="EMBL/GenBank/DDBJ databases">
        <title>Multicomponent nature underlies the extraordinary mechanical properties of spider dragline silk.</title>
        <authorList>
            <person name="Kono N."/>
            <person name="Nakamura H."/>
            <person name="Mori M."/>
            <person name="Yoshida Y."/>
            <person name="Ohtoshi R."/>
            <person name="Malay A.D."/>
            <person name="Moran D.A.P."/>
            <person name="Tomita M."/>
            <person name="Numata K."/>
            <person name="Arakawa K."/>
        </authorList>
    </citation>
    <scope>NUCLEOTIDE SEQUENCE</scope>
</reference>